<sequence>MTTTNVLTLDLLHACVCYLADRLEADNPDALMARAVLTASGGQRPTKAGVDALLDVADRQRRFEDAVLADLAFLSDPRRMIEP</sequence>
<dbReference type="Proteomes" id="UP000093592">
    <property type="component" value="Unassembled WGS sequence"/>
</dbReference>
<gene>
    <name evidence="1" type="ORF">A5707_11395</name>
</gene>
<evidence type="ECO:0000313" key="2">
    <source>
        <dbReference type="Proteomes" id="UP000093592"/>
    </source>
</evidence>
<evidence type="ECO:0000313" key="1">
    <source>
        <dbReference type="EMBL" id="OBI53470.1"/>
    </source>
</evidence>
<dbReference type="OrthoDB" id="9761504at2"/>
<comment type="caution">
    <text evidence="1">The sequence shown here is derived from an EMBL/GenBank/DDBJ whole genome shotgun (WGS) entry which is preliminary data.</text>
</comment>
<name>A0A1A2ZT38_9MYCO</name>
<reference evidence="2" key="1">
    <citation type="submission" date="2016-06" db="EMBL/GenBank/DDBJ databases">
        <authorList>
            <person name="Sutton G."/>
            <person name="Brinkac L."/>
            <person name="Sanka R."/>
            <person name="Adams M."/>
            <person name="Lau E."/>
            <person name="Sam S."/>
            <person name="Sreng N."/>
            <person name="Him V."/>
            <person name="Kerleguer A."/>
            <person name="Cheng S."/>
        </authorList>
    </citation>
    <scope>NUCLEOTIDE SEQUENCE [LARGE SCALE GENOMIC DNA]</scope>
    <source>
        <strain evidence="2">E861</strain>
    </source>
</reference>
<dbReference type="EMBL" id="LZKJ01000008">
    <property type="protein sequence ID" value="OBI53470.1"/>
    <property type="molecule type" value="Genomic_DNA"/>
</dbReference>
<organism evidence="1 2">
    <name type="scientific">Mycobacterium kyorinense</name>
    <dbReference type="NCBI Taxonomy" id="487514"/>
    <lineage>
        <taxon>Bacteria</taxon>
        <taxon>Bacillati</taxon>
        <taxon>Actinomycetota</taxon>
        <taxon>Actinomycetes</taxon>
        <taxon>Mycobacteriales</taxon>
        <taxon>Mycobacteriaceae</taxon>
        <taxon>Mycobacterium</taxon>
    </lineage>
</organism>
<accession>A0A1A2ZT38</accession>
<protein>
    <submittedName>
        <fullName evidence="1">Uncharacterized protein</fullName>
    </submittedName>
</protein>
<dbReference type="AlphaFoldDB" id="A0A1A2ZT38"/>
<dbReference type="RefSeq" id="WP_065012587.1">
    <property type="nucleotide sequence ID" value="NZ_LZKJ01000008.1"/>
</dbReference>
<proteinExistence type="predicted"/>